<organism evidence="7 8">
    <name type="scientific">Xylanibacter ruminicola</name>
    <name type="common">Prevotella ruminicola</name>
    <dbReference type="NCBI Taxonomy" id="839"/>
    <lineage>
        <taxon>Bacteria</taxon>
        <taxon>Pseudomonadati</taxon>
        <taxon>Bacteroidota</taxon>
        <taxon>Bacteroidia</taxon>
        <taxon>Bacteroidales</taxon>
        <taxon>Prevotellaceae</taxon>
        <taxon>Xylanibacter</taxon>
    </lineage>
</organism>
<dbReference type="GO" id="GO:0016491">
    <property type="term" value="F:oxidoreductase activity"/>
    <property type="evidence" value="ECO:0007669"/>
    <property type="project" value="UniProtKB-UniRule"/>
</dbReference>
<evidence type="ECO:0000259" key="6">
    <source>
        <dbReference type="Pfam" id="PF00881"/>
    </source>
</evidence>
<dbReference type="Pfam" id="PF00881">
    <property type="entry name" value="Nitroreductase"/>
    <property type="match status" value="1"/>
</dbReference>
<evidence type="ECO:0000313" key="8">
    <source>
        <dbReference type="Proteomes" id="UP000236735"/>
    </source>
</evidence>
<evidence type="ECO:0000256" key="1">
    <source>
        <dbReference type="ARBA" id="ARBA00008366"/>
    </source>
</evidence>
<keyword evidence="3 5" id="KW-0288">FMN</keyword>
<evidence type="ECO:0000256" key="5">
    <source>
        <dbReference type="PIRNR" id="PIRNR005426"/>
    </source>
</evidence>
<keyword evidence="5" id="KW-0521">NADP</keyword>
<dbReference type="Proteomes" id="UP000236735">
    <property type="component" value="Unassembled WGS sequence"/>
</dbReference>
<dbReference type="Gene3D" id="3.40.109.10">
    <property type="entry name" value="NADH Oxidase"/>
    <property type="match status" value="1"/>
</dbReference>
<sequence>MKSILTRRTIRKYANRDISDELLERLLTQAARTQTMGNLQLYSVVVTRSEEMKQKLAPAHFNQPMVSEAPIILTICADFNRTSFWAKCRKAEPGYNNFLSYINAATDALLYTQTLCNLMDEEGLGYCYLGTTIYQPQQIIDILKLPKLVMPVATLTIGWPAEEPPLSDRLPLESFVHQETYKDYLATDIDTYYNYKENLEENRNFVNINHKETLAQVFTDIRYTRKDNEAMSKGLLGALVYQGFLPHTILQGFYVGTDYTE</sequence>
<keyword evidence="4 5" id="KW-0560">Oxidoreductase</keyword>
<evidence type="ECO:0000256" key="4">
    <source>
        <dbReference type="ARBA" id="ARBA00023002"/>
    </source>
</evidence>
<dbReference type="InterPro" id="IPR000415">
    <property type="entry name" value="Nitroreductase-like"/>
</dbReference>
<comment type="similarity">
    <text evidence="1 5">Belongs to the flavin oxidoreductase frp family.</text>
</comment>
<reference evidence="7 8" key="1">
    <citation type="submission" date="2016-10" db="EMBL/GenBank/DDBJ databases">
        <authorList>
            <person name="de Groot N.N."/>
        </authorList>
    </citation>
    <scope>NUCLEOTIDE SEQUENCE [LARGE SCALE GENOMIC DNA]</scope>
    <source>
        <strain evidence="7 8">AR32</strain>
    </source>
</reference>
<dbReference type="PANTHER" id="PTHR43425:SF2">
    <property type="entry name" value="OXYGEN-INSENSITIVE NADPH NITROREDUCTASE"/>
    <property type="match status" value="1"/>
</dbReference>
<dbReference type="PANTHER" id="PTHR43425">
    <property type="entry name" value="OXYGEN-INSENSITIVE NADPH NITROREDUCTASE"/>
    <property type="match status" value="1"/>
</dbReference>
<dbReference type="RefSeq" id="WP_103914929.1">
    <property type="nucleotide sequence ID" value="NZ_FNUV01000001.1"/>
</dbReference>
<dbReference type="SUPFAM" id="SSF55469">
    <property type="entry name" value="FMN-dependent nitroreductase-like"/>
    <property type="match status" value="1"/>
</dbReference>
<evidence type="ECO:0000256" key="2">
    <source>
        <dbReference type="ARBA" id="ARBA00022630"/>
    </source>
</evidence>
<dbReference type="EMBL" id="FNUV01000001">
    <property type="protein sequence ID" value="SEF40937.1"/>
    <property type="molecule type" value="Genomic_DNA"/>
</dbReference>
<name>A0A1H5RTM6_XYLRU</name>
<evidence type="ECO:0000256" key="3">
    <source>
        <dbReference type="ARBA" id="ARBA00022643"/>
    </source>
</evidence>
<feature type="domain" description="Nitroreductase" evidence="6">
    <location>
        <begin position="4"/>
        <end position="159"/>
    </location>
</feature>
<keyword evidence="2 5" id="KW-0285">Flavoprotein</keyword>
<gene>
    <name evidence="7" type="ORF">SAMN05216354_0286</name>
</gene>
<accession>A0A1H5RTM6</accession>
<evidence type="ECO:0000313" key="7">
    <source>
        <dbReference type="EMBL" id="SEF40937.1"/>
    </source>
</evidence>
<dbReference type="PIRSF" id="PIRSF005426">
    <property type="entry name" value="Frp"/>
    <property type="match status" value="1"/>
</dbReference>
<dbReference type="InterPro" id="IPR029479">
    <property type="entry name" value="Nitroreductase"/>
</dbReference>
<dbReference type="InterPro" id="IPR016446">
    <property type="entry name" value="Flavin_OxRdtase_Frp"/>
</dbReference>
<dbReference type="AlphaFoldDB" id="A0A1H5RTM6"/>
<proteinExistence type="inferred from homology"/>
<protein>
    <submittedName>
        <fullName evidence="7">FMN reductase [NAD(P)H]</fullName>
    </submittedName>
</protein>